<dbReference type="GO" id="GO:0016301">
    <property type="term" value="F:kinase activity"/>
    <property type="evidence" value="ECO:0007669"/>
    <property type="project" value="UniProtKB-KW"/>
</dbReference>
<evidence type="ECO:0000313" key="2">
    <source>
        <dbReference type="Proteomes" id="UP000287719"/>
    </source>
</evidence>
<organism evidence="1 2">
    <name type="scientific">SAR324 cluster bacterium</name>
    <dbReference type="NCBI Taxonomy" id="2024889"/>
    <lineage>
        <taxon>Bacteria</taxon>
        <taxon>Deltaproteobacteria</taxon>
        <taxon>SAR324 cluster</taxon>
    </lineage>
</organism>
<name>A0A432GHU4_9DELT</name>
<dbReference type="AlphaFoldDB" id="A0A432GHU4"/>
<comment type="caution">
    <text evidence="1">The sequence shown here is derived from an EMBL/GenBank/DDBJ whole genome shotgun (WGS) entry which is preliminary data.</text>
</comment>
<keyword evidence="1" id="KW-0418">Kinase</keyword>
<sequence length="29" mass="3418">CLDGEQKIEVIHHEIVAVLLKRFHFQDLS</sequence>
<keyword evidence="1" id="KW-0808">Transferase</keyword>
<dbReference type="Proteomes" id="UP000287719">
    <property type="component" value="Unassembled WGS sequence"/>
</dbReference>
<gene>
    <name evidence="1" type="ORF">DSY95_07460</name>
</gene>
<protein>
    <submittedName>
        <fullName evidence="1">dTMP kinase</fullName>
    </submittedName>
</protein>
<proteinExistence type="predicted"/>
<feature type="non-terminal residue" evidence="1">
    <location>
        <position position="1"/>
    </location>
</feature>
<evidence type="ECO:0000313" key="1">
    <source>
        <dbReference type="EMBL" id="RTZ83479.1"/>
    </source>
</evidence>
<reference evidence="1 2" key="1">
    <citation type="submission" date="2018-06" db="EMBL/GenBank/DDBJ databases">
        <title>Combined omics and stable isotope probing to characterize newly discovered Mariana Back-Arc vent microbial communities.</title>
        <authorList>
            <person name="Trembath-Reichert E."/>
            <person name="Huber J.A."/>
        </authorList>
    </citation>
    <scope>NUCLEOTIDE SEQUENCE [LARGE SCALE GENOMIC DNA]</scope>
    <source>
        <strain evidence="1">MAG 54</strain>
    </source>
</reference>
<dbReference type="EMBL" id="QNZJ01000321">
    <property type="protein sequence ID" value="RTZ83479.1"/>
    <property type="molecule type" value="Genomic_DNA"/>
</dbReference>
<accession>A0A432GHU4</accession>